<evidence type="ECO:0000259" key="7">
    <source>
        <dbReference type="PROSITE" id="PS50103"/>
    </source>
</evidence>
<sequence>MGSVQTPWTSILLQEKPGLHEYNHALLNVDKYYSRLSAAMQSEKVRDQLCLNPDQTHSRLLKSFEILRVKQLPGPVAEEIFKVMVLSFINDNIFSPAQLIQLVGSALPIITKQSSQSQYMCDVVEVLLASQGLLDHLVANEEYSAVLETWMSPGNNLPVAVLRQVGNNVISMCNVCSADHGTTTISESWDIAVQSETSLNSLEKSHEEELNRVTIKNLPPLEAMKVLQLDDKKSNSSQLNKDPKKNLQIPDELLAHLHRFDITAPLSVRGITLAREKIQNKIIPELLRSALESFPCRICLDRLRGSLTPLMVAVRTDMPSGNPKQFDDVQDIFGKRIGVWKVLLSDTAFKTARMLAGEDTLPAVVEALKALASGEWTGKNLSRPVGSKKQKKALQVPIMAATVNSTVSILWQIDIGFYDELPWIQQHVIKVWQIVTSDQELEKAIDQLILIQTSYSPALSALCVTRPMQQFDGTWIPHQFDSVKGSHPKPPDPNPNTDQALIGMSSTVSIHNPPLTSNEPQADLIDFLDKFYNFTEPLLRSLLDRHEDDEFPFELSAQESEVVRHFSTSTLILGRSGTGKTSCLLFKMLARHMLKESASDEQQARQLLLTRSSYLASKLQTYAKTLIDTQATAASKPPDQDFDPKPTSFFALRRGNFPVICTYEAFLDFMENTLRMADRKDFLHDITSNKTKKNIDSQMDMPRKVDFNIFKTEYWGCLSGLAPASCSPELLFAEIMGVIKGCNIVAKRLKSLRRAEYVSKNAKASPAFASEADREKVFAAFERYEKQKKQRKEIDELDRVTSLLRSLEENPAIAQQVRRCFEEIYVDEIQDLRCLDVVLLLGCLSDARGIHLAGDTAQCISKDSVFRFPEIKDLFYDHYEVTAKQLNQPLLAKPVQFSLSKNYRSHQGILSFASWVMQLLWNGFPETIDKLEPEIGETGGPKPIIFAGFDASILSAKMIGLVKLNDQVADFGAEQVIIVRDDLAKDKLQTQIGKIALVLTVLESKGMEFDDVLIYDFFGSSELGSSYRCLHMIATPSRAHFDPQKHAALCSELKHLYVAVTRARRQLWFMETQGKSIGPILEALLKSGSLELAELVKQKDPNVAEKVKVLRAGGSVDPERWLKRASHLLNQKNFADALFCYRKTKDVPGIARSQACLHEQEARAYKAAGDYENSTACFEKAITLFLEIGFIDEAASCYEVLGQFDKLAAIWENRGQYVKAAGFYEKGNMFKEASLCYHLCTEYEQAVEVLRRGDQFDELIPYINRNREYLNEATLLRYSRLCNILLKQGRVSANLRLATINMLGTDASKVAFFKEFEMWDQLRGLFYTSGRWFEYYELSLAVGDISAALNTMLRFGLLPAADKQIAQMLFHYAMAEAFYGRNNLSPPIYERDKILRAVKSTCLEQLGKQWGDLHKFGDEIYDEKASMSIKRLQNGLLKDFFCLYAVTFEKGIFHRANGLLLPMDMISRVGRLLQDFDANIKSSYNCLALVFGIFADPKQDTLSIVLDWSPLRHMDSTTHALPEGSSMQDMLNYAKTIVQDRFSAAFALFHDTAMARMKMELPIPCLNQLWRGHCPKADDCTYDHQKVTDDMVCQKFKYLLAVAEVFARATPLYRGKYLKEDFSRHFLGRRRYWVQKIQEELLLISSMDQSALAITQLRHILYNNPEFMATAYCLEDLFYHRMHHEWRSYCTLTSFLDKVQQAQTLGPQTAQRFHRQVVRKIEQNMSQSERSMGGTRKSHHPLAAPLAGLKTAERIRIAVERRSSDFPNAVKEFLQCIDKGAASSLTHFHALICVLELAATYILSISSPDNAIVVPWSWALLYLPTIMLSSGKSHFKERGKRNSTQLLICMVYTLCRVIDTIETATSSTEFSFQGKGSFNTPSVAMRRRYTDFLTTVLLNLQNWPNPPKGLKEMITLVHKTLRAYLPKNMHIGLVGHDTFRQTCIREYDVYHQKDEICVITLDNKETAPLFLRSMVQSNAKFCTLDDILRVSHAVEQTSAQPDQTGETSNVEEYTCYEIDMIVNLQRRWRKVMRVFEVNRRSRATREGKLIERLHDISSNILPAAGWSALDKIHIRKVLFTDGIRVVRDMEVQLACLQQLNNKWRYQFNNCQSTIKLEELSALRGDILGLEKKLNYVLENWSLRGLEKGLMQLAPHALGAGARDAQRTLLAVQCDMDMLMSLVHAIATNSR</sequence>
<feature type="domain" description="UvrD-like helicase ATP-binding" evidence="8">
    <location>
        <begin position="553"/>
        <end position="906"/>
    </location>
</feature>
<comment type="caution">
    <text evidence="9">The sequence shown here is derived from an EMBL/GenBank/DDBJ whole genome shotgun (WGS) entry which is preliminary data.</text>
</comment>
<keyword evidence="6" id="KW-0863">Zinc-finger</keyword>
<keyword evidence="10" id="KW-1185">Reference proteome</keyword>
<evidence type="ECO:0000256" key="2">
    <source>
        <dbReference type="ARBA" id="ARBA00022801"/>
    </source>
</evidence>
<evidence type="ECO:0000256" key="5">
    <source>
        <dbReference type="PROSITE-ProRule" id="PRU00560"/>
    </source>
</evidence>
<dbReference type="SUPFAM" id="SSF52540">
    <property type="entry name" value="P-loop containing nucleoside triphosphate hydrolases"/>
    <property type="match status" value="1"/>
</dbReference>
<organism evidence="9 10">
    <name type="scientific">Penicillium canescens</name>
    <dbReference type="NCBI Taxonomy" id="5083"/>
    <lineage>
        <taxon>Eukaryota</taxon>
        <taxon>Fungi</taxon>
        <taxon>Dikarya</taxon>
        <taxon>Ascomycota</taxon>
        <taxon>Pezizomycotina</taxon>
        <taxon>Eurotiomycetes</taxon>
        <taxon>Eurotiomycetidae</taxon>
        <taxon>Eurotiales</taxon>
        <taxon>Aspergillaceae</taxon>
        <taxon>Penicillium</taxon>
    </lineage>
</organism>
<name>A0AAD6HZS2_PENCN</name>
<dbReference type="GO" id="GO:0008270">
    <property type="term" value="F:zinc ion binding"/>
    <property type="evidence" value="ECO:0007669"/>
    <property type="project" value="UniProtKB-KW"/>
</dbReference>
<reference evidence="9" key="2">
    <citation type="submission" date="2023-01" db="EMBL/GenBank/DDBJ databases">
        <authorList>
            <person name="Petersen C."/>
        </authorList>
    </citation>
    <scope>NUCLEOTIDE SEQUENCE</scope>
    <source>
        <strain evidence="9">IBT 15450</strain>
    </source>
</reference>
<keyword evidence="2 5" id="KW-0378">Hydrolase</keyword>
<protein>
    <recommendedName>
        <fullName evidence="11">UvrD-like helicase ATP-binding domain-containing protein</fullName>
    </recommendedName>
</protein>
<feature type="zinc finger region" description="C3H1-type" evidence="6">
    <location>
        <begin position="1559"/>
        <end position="1587"/>
    </location>
</feature>
<dbReference type="PROSITE" id="PS50103">
    <property type="entry name" value="ZF_C3H1"/>
    <property type="match status" value="1"/>
</dbReference>
<keyword evidence="4 5" id="KW-0067">ATP-binding</keyword>
<evidence type="ECO:0000256" key="4">
    <source>
        <dbReference type="ARBA" id="ARBA00022840"/>
    </source>
</evidence>
<dbReference type="Pfam" id="PF00580">
    <property type="entry name" value="UvrD-helicase"/>
    <property type="match status" value="1"/>
</dbReference>
<evidence type="ECO:0000256" key="1">
    <source>
        <dbReference type="ARBA" id="ARBA00022741"/>
    </source>
</evidence>
<dbReference type="EMBL" id="JAQJZL010000016">
    <property type="protein sequence ID" value="KAJ6023429.1"/>
    <property type="molecule type" value="Genomic_DNA"/>
</dbReference>
<dbReference type="InterPro" id="IPR011990">
    <property type="entry name" value="TPR-like_helical_dom_sf"/>
</dbReference>
<dbReference type="InterPro" id="IPR000571">
    <property type="entry name" value="Znf_CCCH"/>
</dbReference>
<evidence type="ECO:0000256" key="3">
    <source>
        <dbReference type="ARBA" id="ARBA00022806"/>
    </source>
</evidence>
<dbReference type="PANTHER" id="PTHR21529:SF4">
    <property type="entry name" value="TPR AND ANKYRIN REPEAT-CONTAINING PROTEIN 1"/>
    <property type="match status" value="1"/>
</dbReference>
<dbReference type="GO" id="GO:0005524">
    <property type="term" value="F:ATP binding"/>
    <property type="evidence" value="ECO:0007669"/>
    <property type="project" value="UniProtKB-UniRule"/>
</dbReference>
<keyword evidence="6" id="KW-0862">Zinc</keyword>
<evidence type="ECO:0000313" key="9">
    <source>
        <dbReference type="EMBL" id="KAJ6023429.1"/>
    </source>
</evidence>
<keyword evidence="3 5" id="KW-0347">Helicase</keyword>
<dbReference type="SUPFAM" id="SSF48452">
    <property type="entry name" value="TPR-like"/>
    <property type="match status" value="1"/>
</dbReference>
<gene>
    <name evidence="9" type="ORF">N7460_013824</name>
</gene>
<feature type="domain" description="C3H1-type" evidence="7">
    <location>
        <begin position="1559"/>
        <end position="1587"/>
    </location>
</feature>
<dbReference type="Proteomes" id="UP001219568">
    <property type="component" value="Unassembled WGS sequence"/>
</dbReference>
<dbReference type="PANTHER" id="PTHR21529">
    <property type="entry name" value="MAMMARY TURMOR VIRUS RECEPTOR HOMOLOG 1, 2 MTVR1, 2"/>
    <property type="match status" value="1"/>
</dbReference>
<dbReference type="InterPro" id="IPR014016">
    <property type="entry name" value="UvrD-like_ATP-bd"/>
</dbReference>
<evidence type="ECO:0008006" key="11">
    <source>
        <dbReference type="Google" id="ProtNLM"/>
    </source>
</evidence>
<dbReference type="GO" id="GO:0016787">
    <property type="term" value="F:hydrolase activity"/>
    <property type="evidence" value="ECO:0007669"/>
    <property type="project" value="UniProtKB-UniRule"/>
</dbReference>
<dbReference type="PROSITE" id="PS51198">
    <property type="entry name" value="UVRD_HELICASE_ATP_BIND"/>
    <property type="match status" value="1"/>
</dbReference>
<reference evidence="9" key="1">
    <citation type="journal article" date="2023" name="IMA Fungus">
        <title>Comparative genomic study of the Penicillium genus elucidates a diverse pangenome and 15 lateral gene transfer events.</title>
        <authorList>
            <person name="Petersen C."/>
            <person name="Sorensen T."/>
            <person name="Nielsen M.R."/>
            <person name="Sondergaard T.E."/>
            <person name="Sorensen J.L."/>
            <person name="Fitzpatrick D.A."/>
            <person name="Frisvad J.C."/>
            <person name="Nielsen K.L."/>
        </authorList>
    </citation>
    <scope>NUCLEOTIDE SEQUENCE</scope>
    <source>
        <strain evidence="9">IBT 15450</strain>
    </source>
</reference>
<dbReference type="InterPro" id="IPR027417">
    <property type="entry name" value="P-loop_NTPase"/>
</dbReference>
<proteinExistence type="predicted"/>
<evidence type="ECO:0000313" key="10">
    <source>
        <dbReference type="Proteomes" id="UP001219568"/>
    </source>
</evidence>
<keyword evidence="1 5" id="KW-0547">Nucleotide-binding</keyword>
<feature type="binding site" evidence="5">
    <location>
        <begin position="574"/>
        <end position="581"/>
    </location>
    <ligand>
        <name>ATP</name>
        <dbReference type="ChEBI" id="CHEBI:30616"/>
    </ligand>
</feature>
<dbReference type="Gene3D" id="3.40.50.300">
    <property type="entry name" value="P-loop containing nucleotide triphosphate hydrolases"/>
    <property type="match status" value="2"/>
</dbReference>
<evidence type="ECO:0000259" key="8">
    <source>
        <dbReference type="PROSITE" id="PS51198"/>
    </source>
</evidence>
<dbReference type="InterPro" id="IPR039904">
    <property type="entry name" value="TRANK1"/>
</dbReference>
<dbReference type="GO" id="GO:0004386">
    <property type="term" value="F:helicase activity"/>
    <property type="evidence" value="ECO:0007669"/>
    <property type="project" value="UniProtKB-UniRule"/>
</dbReference>
<accession>A0AAD6HZS2</accession>
<dbReference type="Gene3D" id="1.25.40.10">
    <property type="entry name" value="Tetratricopeptide repeat domain"/>
    <property type="match status" value="1"/>
</dbReference>
<keyword evidence="6" id="KW-0479">Metal-binding</keyword>
<evidence type="ECO:0000256" key="6">
    <source>
        <dbReference type="PROSITE-ProRule" id="PRU00723"/>
    </source>
</evidence>